<keyword evidence="5 8" id="KW-1133">Transmembrane helix</keyword>
<feature type="transmembrane region" description="Helical" evidence="8">
    <location>
        <begin position="368"/>
        <end position="389"/>
    </location>
</feature>
<evidence type="ECO:0000256" key="5">
    <source>
        <dbReference type="ARBA" id="ARBA00022989"/>
    </source>
</evidence>
<keyword evidence="6 8" id="KW-0472">Membrane</keyword>
<dbReference type="PANTHER" id="PTHR23517:SF2">
    <property type="entry name" value="MULTIDRUG RESISTANCE PROTEIN MDTH"/>
    <property type="match status" value="1"/>
</dbReference>
<organism evidence="9 10">
    <name type="scientific">Streptomyces gilvosporeus</name>
    <dbReference type="NCBI Taxonomy" id="553510"/>
    <lineage>
        <taxon>Bacteria</taxon>
        <taxon>Bacillati</taxon>
        <taxon>Actinomycetota</taxon>
        <taxon>Actinomycetes</taxon>
        <taxon>Kitasatosporales</taxon>
        <taxon>Streptomycetaceae</taxon>
        <taxon>Streptomyces</taxon>
    </lineage>
</organism>
<dbReference type="SUPFAM" id="SSF103473">
    <property type="entry name" value="MFS general substrate transporter"/>
    <property type="match status" value="1"/>
</dbReference>
<proteinExistence type="predicted"/>
<keyword evidence="10" id="KW-1185">Reference proteome</keyword>
<feature type="transmembrane region" description="Helical" evidence="8">
    <location>
        <begin position="37"/>
        <end position="59"/>
    </location>
</feature>
<keyword evidence="3" id="KW-1003">Cell membrane</keyword>
<feature type="region of interest" description="Disordered" evidence="7">
    <location>
        <begin position="419"/>
        <end position="446"/>
    </location>
</feature>
<evidence type="ECO:0000256" key="6">
    <source>
        <dbReference type="ARBA" id="ARBA00023136"/>
    </source>
</evidence>
<feature type="transmembrane region" description="Helical" evidence="8">
    <location>
        <begin position="265"/>
        <end position="284"/>
    </location>
</feature>
<evidence type="ECO:0000256" key="1">
    <source>
        <dbReference type="ARBA" id="ARBA00004651"/>
    </source>
</evidence>
<feature type="transmembrane region" description="Helical" evidence="8">
    <location>
        <begin position="65"/>
        <end position="88"/>
    </location>
</feature>
<dbReference type="InterPro" id="IPR011701">
    <property type="entry name" value="MFS"/>
</dbReference>
<dbReference type="Proteomes" id="UP000192726">
    <property type="component" value="Chromosome"/>
</dbReference>
<evidence type="ECO:0000256" key="4">
    <source>
        <dbReference type="ARBA" id="ARBA00022692"/>
    </source>
</evidence>
<feature type="transmembrane region" description="Helical" evidence="8">
    <location>
        <begin position="188"/>
        <end position="213"/>
    </location>
</feature>
<evidence type="ECO:0000256" key="7">
    <source>
        <dbReference type="SAM" id="MobiDB-lite"/>
    </source>
</evidence>
<feature type="transmembrane region" description="Helical" evidence="8">
    <location>
        <begin position="395"/>
        <end position="417"/>
    </location>
</feature>
<feature type="transmembrane region" description="Helical" evidence="8">
    <location>
        <begin position="100"/>
        <end position="118"/>
    </location>
</feature>
<keyword evidence="2" id="KW-0813">Transport</keyword>
<dbReference type="Pfam" id="PF07690">
    <property type="entry name" value="MFS_1"/>
    <property type="match status" value="1"/>
</dbReference>
<gene>
    <name evidence="9" type="ORF">B1H19_04170</name>
</gene>
<dbReference type="InterPro" id="IPR036259">
    <property type="entry name" value="MFS_trans_sf"/>
</dbReference>
<feature type="transmembrane region" description="Helical" evidence="8">
    <location>
        <begin position="329"/>
        <end position="356"/>
    </location>
</feature>
<accession>A0A1V0TKL7</accession>
<evidence type="ECO:0000256" key="8">
    <source>
        <dbReference type="SAM" id="Phobius"/>
    </source>
</evidence>
<dbReference type="Gene3D" id="1.20.1250.20">
    <property type="entry name" value="MFS general substrate transporter like domains"/>
    <property type="match status" value="1"/>
</dbReference>
<comment type="subcellular location">
    <subcellularLocation>
        <location evidence="1">Cell membrane</location>
        <topology evidence="1">Multi-pass membrane protein</topology>
    </subcellularLocation>
</comment>
<sequence length="446" mass="46185">MARCPPPPTAAVLNWPTAPPEKGIPLMLPRLSPARRLVTASMLMSAGNGAFVTCSAIYFTRVGGLTPTAMGLGLTIAGAIGLLVGVPVGHLADRRGPQRVAVLLVALNGVAASGYLLVRGFPVFVLMACLFTAAQRGSRAAQQALIAGLVGGEEVVRTQAMVRSVNNAGMAVGAGGASIALQIGTTTAFSTVIIVNALGFFASAAMLATLPPVPPAPDSPPDEPRWAVFRDGPFVVFTALGAVVALHSVLLQIVLPLWITTYTRASTAMVTVLFVLNTVSVVLFQVRVGSRVTTMPRAVRASRWSGVVLCGACGLFALSAGGSPVVSTVLLLVAGALHVGGELLVSAASWHITFGLAPTGKQGQYQGFVMTGYGTAMMLAPTLLTFLLIEWGSPGWFVLGGAFLLATLPTGAVVAWAERTRRPPPLPRPSRSQVHATGMTHDRNET</sequence>
<dbReference type="InterPro" id="IPR050171">
    <property type="entry name" value="MFS_Transporters"/>
</dbReference>
<evidence type="ECO:0000256" key="3">
    <source>
        <dbReference type="ARBA" id="ARBA00022475"/>
    </source>
</evidence>
<reference evidence="9 10" key="1">
    <citation type="submission" date="2017-04" db="EMBL/GenBank/DDBJ databases">
        <title>Complete Genome Sequence of Streptomyces gilvosporeus F607, a Capable Producer of Natamycin.</title>
        <authorList>
            <person name="Zong G."/>
            <person name="Zhong C."/>
            <person name="Fu J."/>
            <person name="Qin R."/>
            <person name="Cao G."/>
        </authorList>
    </citation>
    <scope>NUCLEOTIDE SEQUENCE [LARGE SCALE GENOMIC DNA]</scope>
    <source>
        <strain evidence="9 10">F607</strain>
    </source>
</reference>
<evidence type="ECO:0008006" key="11">
    <source>
        <dbReference type="Google" id="ProtNLM"/>
    </source>
</evidence>
<dbReference type="STRING" id="553510.B1H19_04170"/>
<keyword evidence="4 8" id="KW-0812">Transmembrane</keyword>
<protein>
    <recommendedName>
        <fullName evidence="11">Major facilitator superfamily (MFS) profile domain-containing protein</fullName>
    </recommendedName>
</protein>
<evidence type="ECO:0000256" key="2">
    <source>
        <dbReference type="ARBA" id="ARBA00022448"/>
    </source>
</evidence>
<dbReference type="EMBL" id="CP020569">
    <property type="protein sequence ID" value="ARF53469.1"/>
    <property type="molecule type" value="Genomic_DNA"/>
</dbReference>
<feature type="transmembrane region" description="Helical" evidence="8">
    <location>
        <begin position="234"/>
        <end position="259"/>
    </location>
</feature>
<dbReference type="GO" id="GO:0022857">
    <property type="term" value="F:transmembrane transporter activity"/>
    <property type="evidence" value="ECO:0007669"/>
    <property type="project" value="InterPro"/>
</dbReference>
<dbReference type="AlphaFoldDB" id="A0A1V0TKL7"/>
<dbReference type="GO" id="GO:0005886">
    <property type="term" value="C:plasma membrane"/>
    <property type="evidence" value="ECO:0007669"/>
    <property type="project" value="UniProtKB-SubCell"/>
</dbReference>
<dbReference type="KEGG" id="sgv:B1H19_04170"/>
<evidence type="ECO:0000313" key="9">
    <source>
        <dbReference type="EMBL" id="ARF53469.1"/>
    </source>
</evidence>
<dbReference type="PANTHER" id="PTHR23517">
    <property type="entry name" value="RESISTANCE PROTEIN MDTM, PUTATIVE-RELATED-RELATED"/>
    <property type="match status" value="1"/>
</dbReference>
<feature type="transmembrane region" description="Helical" evidence="8">
    <location>
        <begin position="304"/>
        <end position="323"/>
    </location>
</feature>
<evidence type="ECO:0000313" key="10">
    <source>
        <dbReference type="Proteomes" id="UP000192726"/>
    </source>
</evidence>
<name>A0A1V0TKL7_9ACTN</name>